<dbReference type="Gene3D" id="3.40.50.300">
    <property type="entry name" value="P-loop containing nucleotide triphosphate hydrolases"/>
    <property type="match status" value="1"/>
</dbReference>
<dbReference type="Pfam" id="PF13304">
    <property type="entry name" value="AAA_21"/>
    <property type="match status" value="1"/>
</dbReference>
<dbReference type="PANTHER" id="PTHR43581">
    <property type="entry name" value="ATP/GTP PHOSPHATASE"/>
    <property type="match status" value="1"/>
</dbReference>
<evidence type="ECO:0000313" key="3">
    <source>
        <dbReference type="Proteomes" id="UP001494588"/>
    </source>
</evidence>
<dbReference type="SUPFAM" id="SSF52540">
    <property type="entry name" value="P-loop containing nucleoside triphosphate hydrolases"/>
    <property type="match status" value="1"/>
</dbReference>
<dbReference type="InterPro" id="IPR051396">
    <property type="entry name" value="Bact_Antivir_Def_Nuclease"/>
</dbReference>
<organism evidence="2 3">
    <name type="scientific">Paraburkholderia sabiae</name>
    <dbReference type="NCBI Taxonomy" id="273251"/>
    <lineage>
        <taxon>Bacteria</taxon>
        <taxon>Pseudomonadati</taxon>
        <taxon>Pseudomonadota</taxon>
        <taxon>Betaproteobacteria</taxon>
        <taxon>Burkholderiales</taxon>
        <taxon>Burkholderiaceae</taxon>
        <taxon>Paraburkholderia</taxon>
    </lineage>
</organism>
<dbReference type="InterPro" id="IPR003959">
    <property type="entry name" value="ATPase_AAA_core"/>
</dbReference>
<dbReference type="RefSeq" id="WP_201661946.1">
    <property type="nucleotide sequence ID" value="NZ_CAJHCS010000055.1"/>
</dbReference>
<sequence length="476" mass="54242">MSLQLTRFSIIGLHGKYNIDIPITDNKLILVGVNGLGKTTVINFMYFVLSDQWTKLSDFEFSAIELCINGSEVTITRSDVESKVNSIDRYQKIVARYVNRNMVPRALLSKMLSHPLFQQIRHTPDSERDKLFAVISRDLNMPSMYLRRMIGDLPSSLQADLFESLADPQSIIALNSIISEAGGHQVIYLPTYRRIEQDLKAIFPHADNEDLQKLTMSVDDTVRARSKGYVELVQFGMQDVEKKLSEELETIQKRTREQLTTLTASYLQDIIRSRADKVRPELIEIMSDAVVETVLSRVEENTLSADDKREVQSAIRRIRTGANPPEARDRYLAYFFSRLLDIYTDLHSSEAAIRTLVKTCNKYLVGKKLVYNDANFTSSVIDRDGSPLDWRMLSSGEKQVASLFTHLYLSKEKSQIVLIDEPELSLSVPWQKLLLPDIIESENCKLLVAVTHSPFIYSNALDPYAVDLSKLIKLEH</sequence>
<evidence type="ECO:0000313" key="2">
    <source>
        <dbReference type="EMBL" id="MEM5292073.1"/>
    </source>
</evidence>
<proteinExistence type="predicted"/>
<name>A0ABU9QSD8_9BURK</name>
<dbReference type="Proteomes" id="UP001494588">
    <property type="component" value="Unassembled WGS sequence"/>
</dbReference>
<feature type="domain" description="ATPase AAA-type core" evidence="1">
    <location>
        <begin position="345"/>
        <end position="456"/>
    </location>
</feature>
<keyword evidence="3" id="KW-1185">Reference proteome</keyword>
<evidence type="ECO:0000259" key="1">
    <source>
        <dbReference type="Pfam" id="PF13304"/>
    </source>
</evidence>
<comment type="caution">
    <text evidence="2">The sequence shown here is derived from an EMBL/GenBank/DDBJ whole genome shotgun (WGS) entry which is preliminary data.</text>
</comment>
<accession>A0ABU9QSD8</accession>
<dbReference type="EMBL" id="JAZHGC010000069">
    <property type="protein sequence ID" value="MEM5292073.1"/>
    <property type="molecule type" value="Genomic_DNA"/>
</dbReference>
<dbReference type="InterPro" id="IPR027417">
    <property type="entry name" value="P-loop_NTPase"/>
</dbReference>
<dbReference type="PANTHER" id="PTHR43581:SF2">
    <property type="entry name" value="EXCINUCLEASE ATPASE SUBUNIT"/>
    <property type="match status" value="1"/>
</dbReference>
<protein>
    <submittedName>
        <fullName evidence="2">AAA family ATPase</fullName>
    </submittedName>
</protein>
<reference evidence="2 3" key="1">
    <citation type="submission" date="2024-01" db="EMBL/GenBank/DDBJ databases">
        <title>The diversity of rhizobia nodulating Mimosa spp. in eleven states of Brazil covering several biomes is determined by host plant, location, and edaphic factors.</title>
        <authorList>
            <person name="Rouws L."/>
            <person name="Barauna A."/>
            <person name="Beukes C."/>
            <person name="De Faria S.M."/>
            <person name="Gross E."/>
            <person name="Dos Reis Junior F.B."/>
            <person name="Simon M."/>
            <person name="Maluk M."/>
            <person name="Odee D.W."/>
            <person name="Kenicer G."/>
            <person name="Young J.P.W."/>
            <person name="Reis V.M."/>
            <person name="Zilli J."/>
            <person name="James E.K."/>
        </authorList>
    </citation>
    <scope>NUCLEOTIDE SEQUENCE [LARGE SCALE GENOMIC DNA]</scope>
    <source>
        <strain evidence="2 3">JPY77</strain>
    </source>
</reference>
<gene>
    <name evidence="2" type="ORF">V4C55_40925</name>
</gene>